<organism evidence="3">
    <name type="scientific">Anopheles darlingi</name>
    <name type="common">Mosquito</name>
    <dbReference type="NCBI Taxonomy" id="43151"/>
    <lineage>
        <taxon>Eukaryota</taxon>
        <taxon>Metazoa</taxon>
        <taxon>Ecdysozoa</taxon>
        <taxon>Arthropoda</taxon>
        <taxon>Hexapoda</taxon>
        <taxon>Insecta</taxon>
        <taxon>Pterygota</taxon>
        <taxon>Neoptera</taxon>
        <taxon>Endopterygota</taxon>
        <taxon>Diptera</taxon>
        <taxon>Nematocera</taxon>
        <taxon>Culicoidea</taxon>
        <taxon>Culicidae</taxon>
        <taxon>Anophelinae</taxon>
        <taxon>Anopheles</taxon>
    </lineage>
</organism>
<name>A0A2M4D8E4_ANODA</name>
<feature type="signal peptide" evidence="2">
    <location>
        <begin position="1"/>
        <end position="17"/>
    </location>
</feature>
<keyword evidence="2" id="KW-0732">Signal</keyword>
<sequence>MLMLLWLLPTPPPLLLADATWSRTLPADWPPPVGPAGSMGAAVAAAAPPPSSTPVMLGTSESAGSSPAASGSGDGGGGWRMRPIATDAGDAVVR</sequence>
<evidence type="ECO:0000256" key="2">
    <source>
        <dbReference type="SAM" id="SignalP"/>
    </source>
</evidence>
<feature type="chain" id="PRO_5014649815" evidence="2">
    <location>
        <begin position="18"/>
        <end position="94"/>
    </location>
</feature>
<proteinExistence type="predicted"/>
<dbReference type="EMBL" id="GGFL01009629">
    <property type="protein sequence ID" value="MBW73807.1"/>
    <property type="molecule type" value="Transcribed_RNA"/>
</dbReference>
<reference evidence="3" key="1">
    <citation type="submission" date="2018-01" db="EMBL/GenBank/DDBJ databases">
        <title>An insight into the sialome of Amazonian anophelines.</title>
        <authorList>
            <person name="Ribeiro J.M."/>
            <person name="Scarpassa V."/>
            <person name="Calvo E."/>
        </authorList>
    </citation>
    <scope>NUCLEOTIDE SEQUENCE</scope>
</reference>
<feature type="compositionally biased region" description="Low complexity" evidence="1">
    <location>
        <begin position="53"/>
        <end position="71"/>
    </location>
</feature>
<evidence type="ECO:0000313" key="3">
    <source>
        <dbReference type="EMBL" id="MBW73807.1"/>
    </source>
</evidence>
<dbReference type="AlphaFoldDB" id="A0A2M4D8E4"/>
<accession>A0A2M4D8E4</accession>
<evidence type="ECO:0000256" key="1">
    <source>
        <dbReference type="SAM" id="MobiDB-lite"/>
    </source>
</evidence>
<protein>
    <submittedName>
        <fullName evidence="3">Putative secreted protein</fullName>
    </submittedName>
</protein>
<feature type="region of interest" description="Disordered" evidence="1">
    <location>
        <begin position="38"/>
        <end position="94"/>
    </location>
</feature>